<gene>
    <name evidence="3" type="ORF">PIB30_073440</name>
</gene>
<evidence type="ECO:0000313" key="3">
    <source>
        <dbReference type="EMBL" id="MED6174922.1"/>
    </source>
</evidence>
<name>A0ABU6VMV0_9FABA</name>
<evidence type="ECO:0000256" key="2">
    <source>
        <dbReference type="SAM" id="MobiDB-lite"/>
    </source>
</evidence>
<sequence>MADNPIAEETVSEGGGFQQTPVKEVNPRLNQSIQEMEAAVRELLERQTREAAIASEGIKRAEAIVARQQTLLEEDEKRERELKEKLQYKPSFIDDDDRTGESRPRTWKPSILIGNPPTKENNKHPFSATILAEELPKKFKYPVDIEAYDRMSDPKHHLDVFDNRMVLLNASDAIKCKAFTITLKKAFPSCLKVF</sequence>
<evidence type="ECO:0000256" key="1">
    <source>
        <dbReference type="SAM" id="Coils"/>
    </source>
</evidence>
<keyword evidence="4" id="KW-1185">Reference proteome</keyword>
<dbReference type="EMBL" id="JASCZI010151926">
    <property type="protein sequence ID" value="MED6174922.1"/>
    <property type="molecule type" value="Genomic_DNA"/>
</dbReference>
<organism evidence="3 4">
    <name type="scientific">Stylosanthes scabra</name>
    <dbReference type="NCBI Taxonomy" id="79078"/>
    <lineage>
        <taxon>Eukaryota</taxon>
        <taxon>Viridiplantae</taxon>
        <taxon>Streptophyta</taxon>
        <taxon>Embryophyta</taxon>
        <taxon>Tracheophyta</taxon>
        <taxon>Spermatophyta</taxon>
        <taxon>Magnoliopsida</taxon>
        <taxon>eudicotyledons</taxon>
        <taxon>Gunneridae</taxon>
        <taxon>Pentapetalae</taxon>
        <taxon>rosids</taxon>
        <taxon>fabids</taxon>
        <taxon>Fabales</taxon>
        <taxon>Fabaceae</taxon>
        <taxon>Papilionoideae</taxon>
        <taxon>50 kb inversion clade</taxon>
        <taxon>dalbergioids sensu lato</taxon>
        <taxon>Dalbergieae</taxon>
        <taxon>Pterocarpus clade</taxon>
        <taxon>Stylosanthes</taxon>
    </lineage>
</organism>
<feature type="coiled-coil region" evidence="1">
    <location>
        <begin position="26"/>
        <end position="85"/>
    </location>
</feature>
<dbReference type="Proteomes" id="UP001341840">
    <property type="component" value="Unassembled WGS sequence"/>
</dbReference>
<feature type="region of interest" description="Disordered" evidence="2">
    <location>
        <begin position="1"/>
        <end position="26"/>
    </location>
</feature>
<proteinExistence type="predicted"/>
<accession>A0ABU6VMV0</accession>
<comment type="caution">
    <text evidence="3">The sequence shown here is derived from an EMBL/GenBank/DDBJ whole genome shotgun (WGS) entry which is preliminary data.</text>
</comment>
<keyword evidence="1" id="KW-0175">Coiled coil</keyword>
<reference evidence="3 4" key="1">
    <citation type="journal article" date="2023" name="Plants (Basel)">
        <title>Bridging the Gap: Combining Genomics and Transcriptomics Approaches to Understand Stylosanthes scabra, an Orphan Legume from the Brazilian Caatinga.</title>
        <authorList>
            <person name="Ferreira-Neto J.R.C."/>
            <person name="da Silva M.D."/>
            <person name="Binneck E."/>
            <person name="de Melo N.F."/>
            <person name="da Silva R.H."/>
            <person name="de Melo A.L.T.M."/>
            <person name="Pandolfi V."/>
            <person name="Bustamante F.O."/>
            <person name="Brasileiro-Vidal A.C."/>
            <person name="Benko-Iseppon A.M."/>
        </authorList>
    </citation>
    <scope>NUCLEOTIDE SEQUENCE [LARGE SCALE GENOMIC DNA]</scope>
    <source>
        <tissue evidence="3">Leaves</tissue>
    </source>
</reference>
<evidence type="ECO:0000313" key="4">
    <source>
        <dbReference type="Proteomes" id="UP001341840"/>
    </source>
</evidence>
<protein>
    <submittedName>
        <fullName evidence="3">Uncharacterized protein</fullName>
    </submittedName>
</protein>